<gene>
    <name evidence="1" type="ORF">F3Y22_tig00111366pilonHSYRG00202</name>
</gene>
<name>A0A6A2YNA2_HIBSY</name>
<keyword evidence="2" id="KW-1185">Reference proteome</keyword>
<reference evidence="1" key="1">
    <citation type="submission" date="2019-09" db="EMBL/GenBank/DDBJ databases">
        <title>Draft genome information of white flower Hibiscus syriacus.</title>
        <authorList>
            <person name="Kim Y.-M."/>
        </authorList>
    </citation>
    <scope>NUCLEOTIDE SEQUENCE [LARGE SCALE GENOMIC DNA]</scope>
    <source>
        <strain evidence="1">YM2019G1</strain>
    </source>
</reference>
<accession>A0A6A2YNA2</accession>
<proteinExistence type="predicted"/>
<evidence type="ECO:0000313" key="1">
    <source>
        <dbReference type="EMBL" id="KAE8680840.1"/>
    </source>
</evidence>
<evidence type="ECO:0000313" key="2">
    <source>
        <dbReference type="Proteomes" id="UP000436088"/>
    </source>
</evidence>
<sequence>MDRNLEYRGTALIRLASPLDAVLGNCIMEFAIDINKGVLPTLLSEDVGCSGGPNVTLQIRSVYPHRSEGVTGVPLPEETLSAAQKTEVVLLGAIGGYSRI</sequence>
<organism evidence="1 2">
    <name type="scientific">Hibiscus syriacus</name>
    <name type="common">Rose of Sharon</name>
    <dbReference type="NCBI Taxonomy" id="106335"/>
    <lineage>
        <taxon>Eukaryota</taxon>
        <taxon>Viridiplantae</taxon>
        <taxon>Streptophyta</taxon>
        <taxon>Embryophyta</taxon>
        <taxon>Tracheophyta</taxon>
        <taxon>Spermatophyta</taxon>
        <taxon>Magnoliopsida</taxon>
        <taxon>eudicotyledons</taxon>
        <taxon>Gunneridae</taxon>
        <taxon>Pentapetalae</taxon>
        <taxon>rosids</taxon>
        <taxon>malvids</taxon>
        <taxon>Malvales</taxon>
        <taxon>Malvaceae</taxon>
        <taxon>Malvoideae</taxon>
        <taxon>Hibiscus</taxon>
    </lineage>
</organism>
<comment type="caution">
    <text evidence="1">The sequence shown here is derived from an EMBL/GenBank/DDBJ whole genome shotgun (WGS) entry which is preliminary data.</text>
</comment>
<dbReference type="EMBL" id="VEPZ02001320">
    <property type="protein sequence ID" value="KAE8680840.1"/>
    <property type="molecule type" value="Genomic_DNA"/>
</dbReference>
<dbReference type="Proteomes" id="UP000436088">
    <property type="component" value="Unassembled WGS sequence"/>
</dbReference>
<dbReference type="AlphaFoldDB" id="A0A6A2YNA2"/>
<protein>
    <submittedName>
        <fullName evidence="1">Uncharacterized protein</fullName>
    </submittedName>
</protein>